<feature type="domain" description="Peptidase M16 C-terminal" evidence="11">
    <location>
        <begin position="200"/>
        <end position="372"/>
    </location>
</feature>
<evidence type="ECO:0000313" key="12">
    <source>
        <dbReference type="EMBL" id="ENW99808.1"/>
    </source>
</evidence>
<dbReference type="PROSITE" id="PS00143">
    <property type="entry name" value="INSULINASE"/>
    <property type="match status" value="1"/>
</dbReference>
<dbReference type="HOGENOM" id="CLU_007487_1_1_6"/>
<evidence type="ECO:0000259" key="11">
    <source>
        <dbReference type="Pfam" id="PF05193"/>
    </source>
</evidence>
<dbReference type="AlphaFoldDB" id="N9LU97"/>
<dbReference type="InterPro" id="IPR050626">
    <property type="entry name" value="Peptidase_M16"/>
</dbReference>
<accession>N9LU97</accession>
<reference evidence="12 13" key="1">
    <citation type="submission" date="2013-02" db="EMBL/GenBank/DDBJ databases">
        <title>The Genome Sequence of Acinetobacter sp. ANC 3862.</title>
        <authorList>
            <consortium name="The Broad Institute Genome Sequencing Platform"/>
            <consortium name="The Broad Institute Genome Sequencing Center for Infectious Disease"/>
            <person name="Cerqueira G."/>
            <person name="Feldgarden M."/>
            <person name="Courvalin P."/>
            <person name="Perichon B."/>
            <person name="Grillot-Courvalin C."/>
            <person name="Clermont D."/>
            <person name="Rocha E."/>
            <person name="Yoon E.-J."/>
            <person name="Nemec A."/>
            <person name="Walker B."/>
            <person name="Young S.K."/>
            <person name="Zeng Q."/>
            <person name="Gargeya S."/>
            <person name="Fitzgerald M."/>
            <person name="Haas B."/>
            <person name="Abouelleil A."/>
            <person name="Alvarado L."/>
            <person name="Arachchi H.M."/>
            <person name="Berlin A.M."/>
            <person name="Chapman S.B."/>
            <person name="Dewar J."/>
            <person name="Goldberg J."/>
            <person name="Griggs A."/>
            <person name="Gujja S."/>
            <person name="Hansen M."/>
            <person name="Howarth C."/>
            <person name="Imamovic A."/>
            <person name="Larimer J."/>
            <person name="McCowan C."/>
            <person name="Murphy C."/>
            <person name="Neiman D."/>
            <person name="Pearson M."/>
            <person name="Priest M."/>
            <person name="Roberts A."/>
            <person name="Saif S."/>
            <person name="Shea T."/>
            <person name="Sisk P."/>
            <person name="Sykes S."/>
            <person name="Wortman J."/>
            <person name="Nusbaum C."/>
            <person name="Birren B."/>
        </authorList>
    </citation>
    <scope>NUCLEOTIDE SEQUENCE [LARGE SCALE GENOMIC DNA]</scope>
    <source>
        <strain evidence="12 13">ANC 3862</strain>
    </source>
</reference>
<keyword evidence="6" id="KW-0862">Zinc</keyword>
<keyword evidence="4" id="KW-0479">Metal-binding</keyword>
<evidence type="ECO:0000256" key="3">
    <source>
        <dbReference type="ARBA" id="ARBA00022670"/>
    </source>
</evidence>
<dbReference type="PANTHER" id="PTHR43690:SF17">
    <property type="entry name" value="PROTEIN YHJJ"/>
    <property type="match status" value="1"/>
</dbReference>
<dbReference type="InterPro" id="IPR011249">
    <property type="entry name" value="Metalloenz_LuxS/M16"/>
</dbReference>
<feature type="signal peptide" evidence="9">
    <location>
        <begin position="1"/>
        <end position="23"/>
    </location>
</feature>
<dbReference type="eggNOG" id="COG0612">
    <property type="taxonomic scope" value="Bacteria"/>
</dbReference>
<evidence type="ECO:0000313" key="13">
    <source>
        <dbReference type="Proteomes" id="UP000013248"/>
    </source>
</evidence>
<dbReference type="GO" id="GO:0004222">
    <property type="term" value="F:metalloendopeptidase activity"/>
    <property type="evidence" value="ECO:0007669"/>
    <property type="project" value="InterPro"/>
</dbReference>
<evidence type="ECO:0000256" key="2">
    <source>
        <dbReference type="ARBA" id="ARBA00007261"/>
    </source>
</evidence>
<keyword evidence="5" id="KW-0378">Hydrolase</keyword>
<evidence type="ECO:0008006" key="14">
    <source>
        <dbReference type="Google" id="ProtNLM"/>
    </source>
</evidence>
<feature type="domain" description="Peptidase M16 N-terminal" evidence="10">
    <location>
        <begin position="45"/>
        <end position="188"/>
    </location>
</feature>
<keyword evidence="3" id="KW-0645">Protease</keyword>
<feature type="domain" description="Peptidase M16 C-terminal" evidence="11">
    <location>
        <begin position="669"/>
        <end position="846"/>
    </location>
</feature>
<comment type="similarity">
    <text evidence="2 8">Belongs to the peptidase M16 family.</text>
</comment>
<evidence type="ECO:0000256" key="5">
    <source>
        <dbReference type="ARBA" id="ARBA00022801"/>
    </source>
</evidence>
<dbReference type="Gene3D" id="3.30.830.10">
    <property type="entry name" value="Metalloenzyme, LuxS/M16 peptidase-like"/>
    <property type="match status" value="4"/>
</dbReference>
<evidence type="ECO:0000256" key="1">
    <source>
        <dbReference type="ARBA" id="ARBA00001947"/>
    </source>
</evidence>
<protein>
    <recommendedName>
        <fullName evidence="14">Peptidase M16 C-terminal domain-containing protein</fullName>
    </recommendedName>
</protein>
<keyword evidence="9" id="KW-0732">Signal</keyword>
<evidence type="ECO:0000256" key="4">
    <source>
        <dbReference type="ARBA" id="ARBA00022723"/>
    </source>
</evidence>
<evidence type="ECO:0000256" key="9">
    <source>
        <dbReference type="SAM" id="SignalP"/>
    </source>
</evidence>
<dbReference type="InterPro" id="IPR011765">
    <property type="entry name" value="Pept_M16_N"/>
</dbReference>
<dbReference type="InterPro" id="IPR007863">
    <property type="entry name" value="Peptidase_M16_C"/>
</dbReference>
<keyword evidence="7" id="KW-0482">Metalloprotease</keyword>
<dbReference type="Pfam" id="PF00675">
    <property type="entry name" value="Peptidase_M16"/>
    <property type="match status" value="1"/>
</dbReference>
<dbReference type="EMBL" id="APRP01000026">
    <property type="protein sequence ID" value="ENW99808.1"/>
    <property type="molecule type" value="Genomic_DNA"/>
</dbReference>
<dbReference type="PANTHER" id="PTHR43690">
    <property type="entry name" value="NARDILYSIN"/>
    <property type="match status" value="1"/>
</dbReference>
<dbReference type="STRING" id="1217705.F900_02299"/>
<gene>
    <name evidence="12" type="ORF">F900_02299</name>
</gene>
<dbReference type="PATRIC" id="fig|1217705.3.peg.2240"/>
<evidence type="ECO:0000256" key="8">
    <source>
        <dbReference type="RuleBase" id="RU004447"/>
    </source>
</evidence>
<dbReference type="Proteomes" id="UP000013248">
    <property type="component" value="Unassembled WGS sequence"/>
</dbReference>
<dbReference type="GO" id="GO:0046872">
    <property type="term" value="F:metal ion binding"/>
    <property type="evidence" value="ECO:0007669"/>
    <property type="project" value="UniProtKB-KW"/>
</dbReference>
<dbReference type="SUPFAM" id="SSF63411">
    <property type="entry name" value="LuxS/MPP-like metallohydrolase"/>
    <property type="match status" value="4"/>
</dbReference>
<evidence type="ECO:0000256" key="6">
    <source>
        <dbReference type="ARBA" id="ARBA00022833"/>
    </source>
</evidence>
<dbReference type="InterPro" id="IPR001431">
    <property type="entry name" value="Pept_M16_Zn_BS"/>
</dbReference>
<dbReference type="RefSeq" id="WP_005217662.1">
    <property type="nucleotide sequence ID" value="NZ_KB850089.1"/>
</dbReference>
<proteinExistence type="inferred from homology"/>
<comment type="caution">
    <text evidence="12">The sequence shown here is derived from an EMBL/GenBank/DDBJ whole genome shotgun (WGS) entry which is preliminary data.</text>
</comment>
<organism evidence="12 13">
    <name type="scientific">Acinetobacter modestus</name>
    <dbReference type="NCBI Taxonomy" id="1776740"/>
    <lineage>
        <taxon>Bacteria</taxon>
        <taxon>Pseudomonadati</taxon>
        <taxon>Pseudomonadota</taxon>
        <taxon>Gammaproteobacteria</taxon>
        <taxon>Moraxellales</taxon>
        <taxon>Moraxellaceae</taxon>
        <taxon>Acinetobacter</taxon>
    </lineage>
</organism>
<sequence>MLMRFKQLTLSLCLIGLSATSWSQTVLVKSEKNIEEYKLDNGFRVILAPNDKENKVYVNTVYLTGSLNDPKGKSGLAHLLEHLAFKGTQNVKGEEFQRRLDQFTLMTNASTDYYSTKYLNIVRPEKNALNEILYLESERMDKLVLQEKFVPSEIEIVKREREIRMDQPFAVLMDQMWKAAYGNQYLGRLPIGDLPELKSIKMNELNQFYRTWYAPNNAVMVISGKFDKSEVLNKIDQYFSPIPARTVPAPVQVPVLDSSKIEQRKFTVQKGSDLAKFHIYMNGKNTQLQPALALAPALYTMQPSGTLYKSMVETGVSTAVQSTTWLDQDFNMVFMGAVYAPNHDAKKVDDALIDGVENSQAFTDAELQRIKTITQNTADTIANDAVALGSRLSDYAVSSHGQWDQYFKDLQAIQDLKLNDANQTLKQFLVSSHRISGDILPTPEDQKKAMTLKTQDKPKTLDQSAEKPEPLKDVAIYQQEVTQFVAQSAQQLQKNEQKIQRGELKNGIRYALFPTTTRDDKTYATISLDFGTEKSLFGKGVTLDLTSYLMLRGSEKHTLQEITDKAIAASGGASITSNGNGLTIGIQAKKDKFEDFLNFIIDVMKQPKFAQSEFDLAKNQSLSALDRPYTEPAVVASMTLARLLETYQPGDLRYHFEPEFAKKQLNAATQAQVKQFYDQFFMTDHGQIAVTGDFDPKKMQNILQKAFGQWKTKQPYQKITSPYVAFKAEKVHALSEQREFGSYQSILTIPVGAYHQDAPALIILSHIMGNSQLSSRLAQELREKNALVYGFGSNLDLDSDTDSGSISITANYTAGRSDQVSQSVHKVLTDLLNKGVTEQEVEAAKADIMKKRVTSLEDERNIHSMLTGQLERNKTLMDRTERDQALAKLSKADVDAVIKKYIKLDQFVEVMADQYGKAQDLK</sequence>
<evidence type="ECO:0000259" key="10">
    <source>
        <dbReference type="Pfam" id="PF00675"/>
    </source>
</evidence>
<name>N9LU97_9GAMM</name>
<comment type="cofactor">
    <cofactor evidence="1">
        <name>Zn(2+)</name>
        <dbReference type="ChEBI" id="CHEBI:29105"/>
    </cofactor>
</comment>
<evidence type="ECO:0000256" key="7">
    <source>
        <dbReference type="ARBA" id="ARBA00023049"/>
    </source>
</evidence>
<feature type="chain" id="PRO_5004147284" description="Peptidase M16 C-terminal domain-containing protein" evidence="9">
    <location>
        <begin position="24"/>
        <end position="922"/>
    </location>
</feature>
<dbReference type="GO" id="GO:0006508">
    <property type="term" value="P:proteolysis"/>
    <property type="evidence" value="ECO:0007669"/>
    <property type="project" value="UniProtKB-KW"/>
</dbReference>
<dbReference type="Pfam" id="PF05193">
    <property type="entry name" value="Peptidase_M16_C"/>
    <property type="match status" value="2"/>
</dbReference>